<protein>
    <submittedName>
        <fullName evidence="1">Uncharacterized protein</fullName>
    </submittedName>
</protein>
<keyword evidence="1" id="KW-0496">Mitochondrion</keyword>
<name>A0A101LVH9_PICGL</name>
<evidence type="ECO:0000313" key="1">
    <source>
        <dbReference type="EMBL" id="KUM46095.1"/>
    </source>
</evidence>
<comment type="caution">
    <text evidence="1">The sequence shown here is derived from an EMBL/GenBank/DDBJ whole genome shotgun (WGS) entry which is preliminary data.</text>
</comment>
<reference evidence="1" key="1">
    <citation type="journal article" date="2015" name="Genome Biol. Evol.">
        <title>Organellar Genomes of White Spruce (Picea glauca): Assembly and Annotation.</title>
        <authorList>
            <person name="Jackman S.D."/>
            <person name="Warren R.L."/>
            <person name="Gibb E.A."/>
            <person name="Vandervalk B.P."/>
            <person name="Mohamadi H."/>
            <person name="Chu J."/>
            <person name="Raymond A."/>
            <person name="Pleasance S."/>
            <person name="Coope R."/>
            <person name="Wildung M.R."/>
            <person name="Ritland C.E."/>
            <person name="Bousquet J."/>
            <person name="Jones S.J."/>
            <person name="Bohlmann J."/>
            <person name="Birol I."/>
        </authorList>
    </citation>
    <scope>NUCLEOTIDE SEQUENCE [LARGE SCALE GENOMIC DNA]</scope>
    <source>
        <tissue evidence="1">Flushing bud</tissue>
    </source>
</reference>
<proteinExistence type="predicted"/>
<geneLocation type="mitochondrion" evidence="1"/>
<sequence>MARSTLMAHLCYRYWPPALSILNWKGERLGLEGSGVGFEPVGEFGLEQAMEPEGMLIRKLSLSRMLVMLVAMPLPYRYRFKF</sequence>
<dbReference type="AlphaFoldDB" id="A0A101LVH9"/>
<accession>A0A101LVH9</accession>
<dbReference type="EMBL" id="LKAM01000013">
    <property type="protein sequence ID" value="KUM46095.1"/>
    <property type="molecule type" value="Genomic_DNA"/>
</dbReference>
<organism evidence="1">
    <name type="scientific">Picea glauca</name>
    <name type="common">White spruce</name>
    <name type="synonym">Pinus glauca</name>
    <dbReference type="NCBI Taxonomy" id="3330"/>
    <lineage>
        <taxon>Eukaryota</taxon>
        <taxon>Viridiplantae</taxon>
        <taxon>Streptophyta</taxon>
        <taxon>Embryophyta</taxon>
        <taxon>Tracheophyta</taxon>
        <taxon>Spermatophyta</taxon>
        <taxon>Pinopsida</taxon>
        <taxon>Pinidae</taxon>
        <taxon>Conifers I</taxon>
        <taxon>Pinales</taxon>
        <taxon>Pinaceae</taxon>
        <taxon>Picea</taxon>
    </lineage>
</organism>
<gene>
    <name evidence="1" type="ORF">ABT39_MTgene1901</name>
</gene>